<evidence type="ECO:0000313" key="2">
    <source>
        <dbReference type="EMBL" id="KAK0590275.1"/>
    </source>
</evidence>
<dbReference type="Proteomes" id="UP001168877">
    <property type="component" value="Unassembled WGS sequence"/>
</dbReference>
<dbReference type="AlphaFoldDB" id="A0AA39VRA5"/>
<evidence type="ECO:0000313" key="3">
    <source>
        <dbReference type="Proteomes" id="UP001168877"/>
    </source>
</evidence>
<protein>
    <submittedName>
        <fullName evidence="2">Uncharacterized protein</fullName>
    </submittedName>
</protein>
<gene>
    <name evidence="2" type="ORF">LWI29_024813</name>
</gene>
<comment type="caution">
    <text evidence="2">The sequence shown here is derived from an EMBL/GenBank/DDBJ whole genome shotgun (WGS) entry which is preliminary data.</text>
</comment>
<proteinExistence type="predicted"/>
<keyword evidence="3" id="KW-1185">Reference proteome</keyword>
<evidence type="ECO:0000256" key="1">
    <source>
        <dbReference type="SAM" id="MobiDB-lite"/>
    </source>
</evidence>
<reference evidence="2" key="1">
    <citation type="journal article" date="2022" name="Plant J.">
        <title>Strategies of tolerance reflected in two North American maple genomes.</title>
        <authorList>
            <person name="McEvoy S.L."/>
            <person name="Sezen U.U."/>
            <person name="Trouern-Trend A."/>
            <person name="McMahon S.M."/>
            <person name="Schaberg P.G."/>
            <person name="Yang J."/>
            <person name="Wegrzyn J.L."/>
            <person name="Swenson N.G."/>
        </authorList>
    </citation>
    <scope>NUCLEOTIDE SEQUENCE</scope>
    <source>
        <strain evidence="2">NS2018</strain>
    </source>
</reference>
<reference evidence="2" key="2">
    <citation type="submission" date="2023-06" db="EMBL/GenBank/DDBJ databases">
        <authorList>
            <person name="Swenson N.G."/>
            <person name="Wegrzyn J.L."/>
            <person name="Mcevoy S.L."/>
        </authorList>
    </citation>
    <scope>NUCLEOTIDE SEQUENCE</scope>
    <source>
        <strain evidence="2">NS2018</strain>
        <tissue evidence="2">Leaf</tissue>
    </source>
</reference>
<feature type="region of interest" description="Disordered" evidence="1">
    <location>
        <begin position="79"/>
        <end position="109"/>
    </location>
</feature>
<dbReference type="EMBL" id="JAUESC010000381">
    <property type="protein sequence ID" value="KAK0590275.1"/>
    <property type="molecule type" value="Genomic_DNA"/>
</dbReference>
<accession>A0AA39VRA5</accession>
<organism evidence="2 3">
    <name type="scientific">Acer saccharum</name>
    <name type="common">Sugar maple</name>
    <dbReference type="NCBI Taxonomy" id="4024"/>
    <lineage>
        <taxon>Eukaryota</taxon>
        <taxon>Viridiplantae</taxon>
        <taxon>Streptophyta</taxon>
        <taxon>Embryophyta</taxon>
        <taxon>Tracheophyta</taxon>
        <taxon>Spermatophyta</taxon>
        <taxon>Magnoliopsida</taxon>
        <taxon>eudicotyledons</taxon>
        <taxon>Gunneridae</taxon>
        <taxon>Pentapetalae</taxon>
        <taxon>rosids</taxon>
        <taxon>malvids</taxon>
        <taxon>Sapindales</taxon>
        <taxon>Sapindaceae</taxon>
        <taxon>Hippocastanoideae</taxon>
        <taxon>Acereae</taxon>
        <taxon>Acer</taxon>
    </lineage>
</organism>
<sequence length="109" mass="12491">MRRTRKQSECTEEVDSTAIMMRTMENSNEDPLSVRTLKRPRLVWTPQLHKWLYFVLQLDFHFPDLDFFSRFAVNGVESEHRTHGFSSPAPPEASGQGGDHSLAGGSELR</sequence>
<name>A0AA39VRA5_ACESA</name>